<name>A2FC00_TRIV3</name>
<organism evidence="2 3">
    <name type="scientific">Trichomonas vaginalis (strain ATCC PRA-98 / G3)</name>
    <dbReference type="NCBI Taxonomy" id="412133"/>
    <lineage>
        <taxon>Eukaryota</taxon>
        <taxon>Metamonada</taxon>
        <taxon>Parabasalia</taxon>
        <taxon>Trichomonadida</taxon>
        <taxon>Trichomonadidae</taxon>
        <taxon>Trichomonas</taxon>
    </lineage>
</organism>
<dbReference type="SUPFAM" id="SSF54928">
    <property type="entry name" value="RNA-binding domain, RBD"/>
    <property type="match status" value="1"/>
</dbReference>
<dbReference type="EMBL" id="DS113710">
    <property type="protein sequence ID" value="EAX97546.1"/>
    <property type="molecule type" value="Genomic_DNA"/>
</dbReference>
<feature type="region of interest" description="Disordered" evidence="1">
    <location>
        <begin position="93"/>
        <end position="183"/>
    </location>
</feature>
<evidence type="ECO:0000313" key="2">
    <source>
        <dbReference type="EMBL" id="EAX97546.1"/>
    </source>
</evidence>
<dbReference type="Proteomes" id="UP000001542">
    <property type="component" value="Unassembled WGS sequence"/>
</dbReference>
<evidence type="ECO:0008006" key="4">
    <source>
        <dbReference type="Google" id="ProtNLM"/>
    </source>
</evidence>
<reference evidence="2" key="1">
    <citation type="submission" date="2006-10" db="EMBL/GenBank/DDBJ databases">
        <authorList>
            <person name="Amadeo P."/>
            <person name="Zhao Q."/>
            <person name="Wortman J."/>
            <person name="Fraser-Liggett C."/>
            <person name="Carlton J."/>
        </authorList>
    </citation>
    <scope>NUCLEOTIDE SEQUENCE</scope>
    <source>
        <strain evidence="2">G3</strain>
    </source>
</reference>
<gene>
    <name evidence="2" type="ORF">TVAG_006770</name>
</gene>
<dbReference type="InParanoid" id="A2FC00"/>
<feature type="compositionally biased region" description="Basic residues" evidence="1">
    <location>
        <begin position="164"/>
        <end position="183"/>
    </location>
</feature>
<dbReference type="KEGG" id="tva:4755332"/>
<protein>
    <recommendedName>
        <fullName evidence="4">RRM domain-containing protein</fullName>
    </recommendedName>
</protein>
<evidence type="ECO:0000313" key="3">
    <source>
        <dbReference type="Proteomes" id="UP000001542"/>
    </source>
</evidence>
<proteinExistence type="predicted"/>
<dbReference type="AlphaFoldDB" id="A2FC00"/>
<dbReference type="InterPro" id="IPR035979">
    <property type="entry name" value="RBD_domain_sf"/>
</dbReference>
<reference evidence="2" key="2">
    <citation type="journal article" date="2007" name="Science">
        <title>Draft genome sequence of the sexually transmitted pathogen Trichomonas vaginalis.</title>
        <authorList>
            <person name="Carlton J.M."/>
            <person name="Hirt R.P."/>
            <person name="Silva J.C."/>
            <person name="Delcher A.L."/>
            <person name="Schatz M."/>
            <person name="Zhao Q."/>
            <person name="Wortman J.R."/>
            <person name="Bidwell S.L."/>
            <person name="Alsmark U.C.M."/>
            <person name="Besteiro S."/>
            <person name="Sicheritz-Ponten T."/>
            <person name="Noel C.J."/>
            <person name="Dacks J.B."/>
            <person name="Foster P.G."/>
            <person name="Simillion C."/>
            <person name="Van de Peer Y."/>
            <person name="Miranda-Saavedra D."/>
            <person name="Barton G.J."/>
            <person name="Westrop G.D."/>
            <person name="Mueller S."/>
            <person name="Dessi D."/>
            <person name="Fiori P.L."/>
            <person name="Ren Q."/>
            <person name="Paulsen I."/>
            <person name="Zhang H."/>
            <person name="Bastida-Corcuera F.D."/>
            <person name="Simoes-Barbosa A."/>
            <person name="Brown M.T."/>
            <person name="Hayes R.D."/>
            <person name="Mukherjee M."/>
            <person name="Okumura C.Y."/>
            <person name="Schneider R."/>
            <person name="Smith A.J."/>
            <person name="Vanacova S."/>
            <person name="Villalvazo M."/>
            <person name="Haas B.J."/>
            <person name="Pertea M."/>
            <person name="Feldblyum T.V."/>
            <person name="Utterback T.R."/>
            <person name="Shu C.L."/>
            <person name="Osoegawa K."/>
            <person name="de Jong P.J."/>
            <person name="Hrdy I."/>
            <person name="Horvathova L."/>
            <person name="Zubacova Z."/>
            <person name="Dolezal P."/>
            <person name="Malik S.B."/>
            <person name="Logsdon J.M. Jr."/>
            <person name="Henze K."/>
            <person name="Gupta A."/>
            <person name="Wang C.C."/>
            <person name="Dunne R.L."/>
            <person name="Upcroft J.A."/>
            <person name="Upcroft P."/>
            <person name="White O."/>
            <person name="Salzberg S.L."/>
            <person name="Tang P."/>
            <person name="Chiu C.-H."/>
            <person name="Lee Y.-S."/>
            <person name="Embley T.M."/>
            <person name="Coombs G.H."/>
            <person name="Mottram J.C."/>
            <person name="Tachezy J."/>
            <person name="Fraser-Liggett C.M."/>
            <person name="Johnson P.J."/>
        </authorList>
    </citation>
    <scope>NUCLEOTIDE SEQUENCE [LARGE SCALE GENOMIC DNA]</scope>
    <source>
        <strain evidence="2">G3</strain>
    </source>
</reference>
<dbReference type="VEuPathDB" id="TrichDB:TVAGG3_0964190"/>
<dbReference type="GO" id="GO:0003676">
    <property type="term" value="F:nucleic acid binding"/>
    <property type="evidence" value="ECO:0007669"/>
    <property type="project" value="InterPro"/>
</dbReference>
<dbReference type="VEuPathDB" id="TrichDB:TVAG_006770"/>
<sequence length="183" mass="21148">MSNDDHLIVILPANGLNNEMVSALFSEFSEIQACIFEDDQLGNRICKVYYSSSHAPGKVVKKRNDIEINGTKLSVMKYCDYQNMIATKSIQKEEEKLAEDTETESDEADVSDSDNVADAPRILQQIQNYTNNASTIEQKDEPTNLPKEESNYSDSESYSDDNHRRKRSHKHHHHHHKHRHHRR</sequence>
<keyword evidence="3" id="KW-1185">Reference proteome</keyword>
<accession>A2FC00</accession>
<feature type="compositionally biased region" description="Basic and acidic residues" evidence="1">
    <location>
        <begin position="137"/>
        <end position="150"/>
    </location>
</feature>
<dbReference type="RefSeq" id="XP_001310476.1">
    <property type="nucleotide sequence ID" value="XM_001310475.1"/>
</dbReference>
<evidence type="ECO:0000256" key="1">
    <source>
        <dbReference type="SAM" id="MobiDB-lite"/>
    </source>
</evidence>
<feature type="compositionally biased region" description="Acidic residues" evidence="1">
    <location>
        <begin position="100"/>
        <end position="112"/>
    </location>
</feature>
<feature type="compositionally biased region" description="Polar residues" evidence="1">
    <location>
        <begin position="124"/>
        <end position="136"/>
    </location>
</feature>